<evidence type="ECO:0000313" key="1">
    <source>
        <dbReference type="EMBL" id="TFU30347.1"/>
    </source>
</evidence>
<sequence length="152" mass="17275">MINKIIDNSVDDSVTEQRISWGECPVDQYEAEACFSENSTFELGTVCLNGQKHKIDIRFPFSHCYRIIDRELAIVLYQVPKLPIVGIEYPLYKVKNSLLIQQIVNEAGGVLEKEELEHYQVLAVNIVIDVVLYKNEHFSIEGLGGTNGKMDK</sequence>
<accession>A0A4Y9FM97</accession>
<dbReference type="EMBL" id="SPQA01000021">
    <property type="protein sequence ID" value="TFU30347.1"/>
    <property type="molecule type" value="Genomic_DNA"/>
</dbReference>
<proteinExistence type="predicted"/>
<dbReference type="Proteomes" id="UP000297747">
    <property type="component" value="Unassembled WGS sequence"/>
</dbReference>
<reference evidence="1 2" key="1">
    <citation type="submission" date="2019-03" db="EMBL/GenBank/DDBJ databases">
        <title>Diversity of the mouse oral microbiome.</title>
        <authorList>
            <person name="Joseph S."/>
            <person name="Aduse-Opoku J."/>
            <person name="Curtis M."/>
            <person name="Wade W."/>
            <person name="Hashim A."/>
        </authorList>
    </citation>
    <scope>NUCLEOTIDE SEQUENCE [LARGE SCALE GENOMIC DNA]</scope>
    <source>
        <strain evidence="1 2">HT4</strain>
    </source>
</reference>
<protein>
    <submittedName>
        <fullName evidence="1">Uncharacterized protein</fullName>
    </submittedName>
</protein>
<name>A0A4Y9FM97_STRAI</name>
<comment type="caution">
    <text evidence="1">The sequence shown here is derived from an EMBL/GenBank/DDBJ whole genome shotgun (WGS) entry which is preliminary data.</text>
</comment>
<organism evidence="1 2">
    <name type="scientific">Streptococcus acidominimus</name>
    <dbReference type="NCBI Taxonomy" id="1326"/>
    <lineage>
        <taxon>Bacteria</taxon>
        <taxon>Bacillati</taxon>
        <taxon>Bacillota</taxon>
        <taxon>Bacilli</taxon>
        <taxon>Lactobacillales</taxon>
        <taxon>Streptococcaceae</taxon>
        <taxon>Streptococcus</taxon>
    </lineage>
</organism>
<dbReference type="AlphaFoldDB" id="A0A4Y9FM97"/>
<evidence type="ECO:0000313" key="2">
    <source>
        <dbReference type="Proteomes" id="UP000297747"/>
    </source>
</evidence>
<gene>
    <name evidence="1" type="ORF">E4U01_06610</name>
</gene>